<keyword evidence="2" id="KW-1185">Reference proteome</keyword>
<sequence>MFWFYLCRIGNEVGNGTEDVVCVLYLPKKGRFGTGDVVFVPNLPKKGRYGTEDVVFVLYLP</sequence>
<protein>
    <submittedName>
        <fullName evidence="1">Uncharacterized protein</fullName>
    </submittedName>
</protein>
<proteinExistence type="predicted"/>
<evidence type="ECO:0000313" key="2">
    <source>
        <dbReference type="Proteomes" id="UP001500782"/>
    </source>
</evidence>
<comment type="caution">
    <text evidence="1">The sequence shown here is derived from an EMBL/GenBank/DDBJ whole genome shotgun (WGS) entry which is preliminary data.</text>
</comment>
<dbReference type="Proteomes" id="UP001500782">
    <property type="component" value="Unassembled WGS sequence"/>
</dbReference>
<accession>A0ABN0WTC3</accession>
<gene>
    <name evidence="1" type="ORF">GCM10008967_40870</name>
</gene>
<organism evidence="1 2">
    <name type="scientific">Bacillus carboniphilus</name>
    <dbReference type="NCBI Taxonomy" id="86663"/>
    <lineage>
        <taxon>Bacteria</taxon>
        <taxon>Bacillati</taxon>
        <taxon>Bacillota</taxon>
        <taxon>Bacilli</taxon>
        <taxon>Bacillales</taxon>
        <taxon>Bacillaceae</taxon>
        <taxon>Bacillus</taxon>
    </lineage>
</organism>
<evidence type="ECO:0000313" key="1">
    <source>
        <dbReference type="EMBL" id="GAA0346274.1"/>
    </source>
</evidence>
<name>A0ABN0WTC3_9BACI</name>
<reference evidence="1 2" key="1">
    <citation type="journal article" date="2019" name="Int. J. Syst. Evol. Microbiol.">
        <title>The Global Catalogue of Microorganisms (GCM) 10K type strain sequencing project: providing services to taxonomists for standard genome sequencing and annotation.</title>
        <authorList>
            <consortium name="The Broad Institute Genomics Platform"/>
            <consortium name="The Broad Institute Genome Sequencing Center for Infectious Disease"/>
            <person name="Wu L."/>
            <person name="Ma J."/>
        </authorList>
    </citation>
    <scope>NUCLEOTIDE SEQUENCE [LARGE SCALE GENOMIC DNA]</scope>
    <source>
        <strain evidence="1 2">JCM 9731</strain>
    </source>
</reference>
<dbReference type="EMBL" id="BAAADJ010000064">
    <property type="protein sequence ID" value="GAA0346274.1"/>
    <property type="molecule type" value="Genomic_DNA"/>
</dbReference>